<gene>
    <name evidence="2" type="ORF">ESB13_19420</name>
</gene>
<protein>
    <submittedName>
        <fullName evidence="2">DUF1634 domain-containing protein</fullName>
    </submittedName>
</protein>
<keyword evidence="3" id="KW-1185">Reference proteome</keyword>
<comment type="caution">
    <text evidence="2">The sequence shown here is derived from an EMBL/GenBank/DDBJ whole genome shotgun (WGS) entry which is preliminary data.</text>
</comment>
<proteinExistence type="predicted"/>
<name>A0A4Q1D288_9BACT</name>
<dbReference type="EMBL" id="SDHZ01000003">
    <property type="protein sequence ID" value="RXK81951.1"/>
    <property type="molecule type" value="Genomic_DNA"/>
</dbReference>
<keyword evidence="1" id="KW-0812">Transmembrane</keyword>
<evidence type="ECO:0000313" key="3">
    <source>
        <dbReference type="Proteomes" id="UP000290545"/>
    </source>
</evidence>
<feature type="transmembrane region" description="Helical" evidence="1">
    <location>
        <begin position="79"/>
        <end position="97"/>
    </location>
</feature>
<evidence type="ECO:0000313" key="2">
    <source>
        <dbReference type="EMBL" id="RXK81951.1"/>
    </source>
</evidence>
<dbReference type="RefSeq" id="WP_129005348.1">
    <property type="nucleotide sequence ID" value="NZ_SDHZ01000003.1"/>
</dbReference>
<feature type="transmembrane region" description="Helical" evidence="1">
    <location>
        <begin position="109"/>
        <end position="129"/>
    </location>
</feature>
<evidence type="ECO:0000256" key="1">
    <source>
        <dbReference type="SAM" id="Phobius"/>
    </source>
</evidence>
<feature type="transmembrane region" description="Helical" evidence="1">
    <location>
        <begin position="20"/>
        <end position="41"/>
    </location>
</feature>
<dbReference type="Proteomes" id="UP000290545">
    <property type="component" value="Unassembled WGS sequence"/>
</dbReference>
<keyword evidence="1" id="KW-0472">Membrane</keyword>
<reference evidence="2 3" key="1">
    <citation type="submission" date="2019-01" db="EMBL/GenBank/DDBJ databases">
        <title>Filimonas sp. strain TTM-71.</title>
        <authorList>
            <person name="Chen W.-M."/>
        </authorList>
    </citation>
    <scope>NUCLEOTIDE SEQUENCE [LARGE SCALE GENOMIC DNA]</scope>
    <source>
        <strain evidence="2 3">TTM-71</strain>
    </source>
</reference>
<organism evidence="2 3">
    <name type="scientific">Filimonas effusa</name>
    <dbReference type="NCBI Taxonomy" id="2508721"/>
    <lineage>
        <taxon>Bacteria</taxon>
        <taxon>Pseudomonadati</taxon>
        <taxon>Bacteroidota</taxon>
        <taxon>Chitinophagia</taxon>
        <taxon>Chitinophagales</taxon>
        <taxon>Chitinophagaceae</taxon>
        <taxon>Filimonas</taxon>
    </lineage>
</organism>
<dbReference type="AlphaFoldDB" id="A0A4Q1D288"/>
<dbReference type="InterPro" id="IPR012861">
    <property type="entry name" value="DUF1634"/>
</dbReference>
<sequence>MKLSDTKINDRGIEIFIGRFLRWGVLSSCAVAIAGGILYLVNHGMEVMPDYTVFHGEDAGYTSLPGIIKGLETGSAKEVIQAGVIILLATPILRIFLSLISFILEKDRLYVFITAIVLCIILGSMFGGLKI</sequence>
<keyword evidence="1" id="KW-1133">Transmembrane helix</keyword>
<accession>A0A4Q1D288</accession>
<dbReference type="Pfam" id="PF07843">
    <property type="entry name" value="DUF1634"/>
    <property type="match status" value="1"/>
</dbReference>
<dbReference type="OrthoDB" id="1072981at2"/>